<accession>A0AAI8XPU7</accession>
<sequence length="188" mass="21283">MTKAANPHPDLVDDIIADHREVEEVFKELEKNEDPPRRRDLVEHVVTELVRHSVAEEQYLYPTARRVLDDGDELADHELKEHAQAELVMKQIEKTDTDDPHFEELVGKLIGDIRHHIEDEEQDLLPKLRAACAETDLRELGEKFEKAKKAAPTRPHPAAPDRPPVDMIIGPGVGLIDRLRDALTGRGG</sequence>
<dbReference type="EMBL" id="AP022567">
    <property type="protein sequence ID" value="BBX35444.1"/>
    <property type="molecule type" value="Genomic_DNA"/>
</dbReference>
<dbReference type="PANTHER" id="PTHR35585">
    <property type="entry name" value="HHE DOMAIN PROTEIN (AFU_ORTHOLOGUE AFUA_4G00730)"/>
    <property type="match status" value="1"/>
</dbReference>
<keyword evidence="5" id="KW-1185">Reference proteome</keyword>
<reference evidence="3" key="2">
    <citation type="submission" date="2020-02" db="EMBL/GenBank/DDBJ databases">
        <authorList>
            <person name="Matsumoto Y."/>
            <person name="Motooka D."/>
            <person name="Nakamura S."/>
        </authorList>
    </citation>
    <scope>NUCLEOTIDE SEQUENCE</scope>
    <source>
        <strain evidence="3">JCM 12375</strain>
    </source>
</reference>
<feature type="domain" description="Hemerythrin-like" evidence="2">
    <location>
        <begin position="11"/>
        <end position="128"/>
    </location>
</feature>
<reference evidence="4" key="3">
    <citation type="submission" date="2023-03" db="EMBL/GenBank/DDBJ databases">
        <title>Draft genome sequence of a Mycolicibacterium mageritense strain H4_3_1 isolated from a hybrid biological-inorganic system reactor.</title>
        <authorList>
            <person name="Feng X."/>
            <person name="Kazama D."/>
            <person name="Sato K."/>
            <person name="Kobayashi H."/>
        </authorList>
    </citation>
    <scope>NUCLEOTIDE SEQUENCE</scope>
    <source>
        <strain evidence="4">H4_3_1</strain>
    </source>
</reference>
<evidence type="ECO:0000313" key="4">
    <source>
        <dbReference type="EMBL" id="BDY30340.1"/>
    </source>
</evidence>
<evidence type="ECO:0000313" key="3">
    <source>
        <dbReference type="EMBL" id="BBX35444.1"/>
    </source>
</evidence>
<evidence type="ECO:0000313" key="6">
    <source>
        <dbReference type="Proteomes" id="UP001241092"/>
    </source>
</evidence>
<dbReference type="PANTHER" id="PTHR35585:SF1">
    <property type="entry name" value="HHE DOMAIN PROTEIN (AFU_ORTHOLOGUE AFUA_4G00730)"/>
    <property type="match status" value="1"/>
</dbReference>
<protein>
    <submittedName>
        <fullName evidence="4">DNA nickase</fullName>
    </submittedName>
    <submittedName>
        <fullName evidence="3">Hemerythrin</fullName>
    </submittedName>
</protein>
<evidence type="ECO:0000259" key="2">
    <source>
        <dbReference type="Pfam" id="PF01814"/>
    </source>
</evidence>
<dbReference type="Pfam" id="PF01814">
    <property type="entry name" value="Hemerythrin"/>
    <property type="match status" value="1"/>
</dbReference>
<organism evidence="4 6">
    <name type="scientific">Mycolicibacterium mageritense</name>
    <name type="common">Mycobacterium mageritense</name>
    <dbReference type="NCBI Taxonomy" id="53462"/>
    <lineage>
        <taxon>Bacteria</taxon>
        <taxon>Bacillati</taxon>
        <taxon>Actinomycetota</taxon>
        <taxon>Actinomycetes</taxon>
        <taxon>Mycobacteriales</taxon>
        <taxon>Mycobacteriaceae</taxon>
        <taxon>Mycolicibacterium</taxon>
    </lineage>
</organism>
<dbReference type="CDD" id="cd12108">
    <property type="entry name" value="Hr-like"/>
    <property type="match status" value="1"/>
</dbReference>
<dbReference type="Gene3D" id="1.20.120.520">
    <property type="entry name" value="nmb1532 protein domain like"/>
    <property type="match status" value="1"/>
</dbReference>
<name>A0AAI8XPU7_MYCME</name>
<dbReference type="EMBL" id="AP027452">
    <property type="protein sequence ID" value="BDY30340.1"/>
    <property type="molecule type" value="Genomic_DNA"/>
</dbReference>
<evidence type="ECO:0000313" key="5">
    <source>
        <dbReference type="Proteomes" id="UP000465622"/>
    </source>
</evidence>
<evidence type="ECO:0000256" key="1">
    <source>
        <dbReference type="SAM" id="MobiDB-lite"/>
    </source>
</evidence>
<dbReference type="AlphaFoldDB" id="A0AAI8XPU7"/>
<feature type="region of interest" description="Disordered" evidence="1">
    <location>
        <begin position="146"/>
        <end position="166"/>
    </location>
</feature>
<dbReference type="InterPro" id="IPR012312">
    <property type="entry name" value="Hemerythrin-like"/>
</dbReference>
<dbReference type="Proteomes" id="UP001241092">
    <property type="component" value="Chromosome"/>
</dbReference>
<reference evidence="3 5" key="1">
    <citation type="journal article" date="2019" name="Emerg. Microbes Infect.">
        <title>Comprehensive subspecies identification of 175 nontuberculous mycobacteria species based on 7547 genomic profiles.</title>
        <authorList>
            <person name="Matsumoto Y."/>
            <person name="Kinjo T."/>
            <person name="Motooka D."/>
            <person name="Nabeya D."/>
            <person name="Jung N."/>
            <person name="Uechi K."/>
            <person name="Horii T."/>
            <person name="Iida T."/>
            <person name="Fujita J."/>
            <person name="Nakamura S."/>
        </authorList>
    </citation>
    <scope>NUCLEOTIDE SEQUENCE [LARGE SCALE GENOMIC DNA]</scope>
    <source>
        <strain evidence="3 5">JCM 12375</strain>
    </source>
</reference>
<gene>
    <name evidence="4" type="ORF">hbim_04283</name>
    <name evidence="3" type="ORF">MMAGJ_47260</name>
</gene>
<proteinExistence type="predicted"/>
<dbReference type="Proteomes" id="UP000465622">
    <property type="component" value="Chromosome"/>
</dbReference>
<dbReference type="RefSeq" id="WP_036428527.1">
    <property type="nucleotide sequence ID" value="NZ_AP022567.1"/>
</dbReference>